<accession>A0A7G9GIA4</accession>
<name>A0A7G9GIA4_9FIRM</name>
<dbReference type="EMBL" id="CP060635">
    <property type="protein sequence ID" value="QNM10536.1"/>
    <property type="molecule type" value="Genomic_DNA"/>
</dbReference>
<dbReference type="KEGG" id="whj:H9Q79_14175"/>
<organism evidence="1 2">
    <name type="scientific">Wansuia hejianensis</name>
    <dbReference type="NCBI Taxonomy" id="2763667"/>
    <lineage>
        <taxon>Bacteria</taxon>
        <taxon>Bacillati</taxon>
        <taxon>Bacillota</taxon>
        <taxon>Clostridia</taxon>
        <taxon>Lachnospirales</taxon>
        <taxon>Lachnospiraceae</taxon>
        <taxon>Wansuia</taxon>
    </lineage>
</organism>
<evidence type="ECO:0000313" key="1">
    <source>
        <dbReference type="EMBL" id="QNM10536.1"/>
    </source>
</evidence>
<keyword evidence="2" id="KW-1185">Reference proteome</keyword>
<dbReference type="AlphaFoldDB" id="A0A7G9GIA4"/>
<sequence length="59" mass="6874">MSVPEAARILGCNAQAVRERIKAGIWDFGERIPREKTGNKQNSYVIYRRKLYRHIGKEV</sequence>
<protein>
    <submittedName>
        <fullName evidence="1">Uncharacterized protein</fullName>
    </submittedName>
</protein>
<evidence type="ECO:0000313" key="2">
    <source>
        <dbReference type="Proteomes" id="UP000515860"/>
    </source>
</evidence>
<reference evidence="1 2" key="1">
    <citation type="submission" date="2020-08" db="EMBL/GenBank/DDBJ databases">
        <authorList>
            <person name="Liu C."/>
            <person name="Sun Q."/>
        </authorList>
    </citation>
    <scope>NUCLEOTIDE SEQUENCE [LARGE SCALE GENOMIC DNA]</scope>
    <source>
        <strain evidence="1 2">NSJ-29</strain>
    </source>
</reference>
<gene>
    <name evidence="1" type="ORF">H9Q79_14175</name>
</gene>
<proteinExistence type="predicted"/>
<dbReference type="Proteomes" id="UP000515860">
    <property type="component" value="Chromosome"/>
</dbReference>